<protein>
    <submittedName>
        <fullName evidence="2">Uncharacterized protein</fullName>
    </submittedName>
</protein>
<proteinExistence type="predicted"/>
<evidence type="ECO:0000256" key="1">
    <source>
        <dbReference type="SAM" id="Phobius"/>
    </source>
</evidence>
<keyword evidence="1" id="KW-1133">Transmembrane helix</keyword>
<reference evidence="2" key="1">
    <citation type="journal article" date="2020" name="Nature">
        <title>Giant virus diversity and host interactions through global metagenomics.</title>
        <authorList>
            <person name="Schulz F."/>
            <person name="Roux S."/>
            <person name="Paez-Espino D."/>
            <person name="Jungbluth S."/>
            <person name="Walsh D.A."/>
            <person name="Denef V.J."/>
            <person name="McMahon K.D."/>
            <person name="Konstantinidis K.T."/>
            <person name="Eloe-Fadrosh E.A."/>
            <person name="Kyrpides N.C."/>
            <person name="Woyke T."/>
        </authorList>
    </citation>
    <scope>NUCLEOTIDE SEQUENCE</scope>
    <source>
        <strain evidence="2">GVMAG-M-3300009161-52</strain>
    </source>
</reference>
<keyword evidence="1" id="KW-0812">Transmembrane</keyword>
<sequence length="120" mass="13902">MSSKMKNVKIDDFHVMTVKNVFWGITGLILGLIINDIVIFVSNTFKIKYLLLQNFIQITLCAMLLAVIHTNNLYGWSWQHLIPELFFISFFFGVQYKILSNLQHSYVIHSDNSDNTTNSI</sequence>
<keyword evidence="1" id="KW-0472">Membrane</keyword>
<dbReference type="EMBL" id="MN738983">
    <property type="protein sequence ID" value="QHT34033.1"/>
    <property type="molecule type" value="Genomic_DNA"/>
</dbReference>
<feature type="transmembrane region" description="Helical" evidence="1">
    <location>
        <begin position="81"/>
        <end position="99"/>
    </location>
</feature>
<accession>A0A6C0F037</accession>
<feature type="transmembrane region" description="Helical" evidence="1">
    <location>
        <begin position="20"/>
        <end position="42"/>
    </location>
</feature>
<organism evidence="2">
    <name type="scientific">viral metagenome</name>
    <dbReference type="NCBI Taxonomy" id="1070528"/>
    <lineage>
        <taxon>unclassified sequences</taxon>
        <taxon>metagenomes</taxon>
        <taxon>organismal metagenomes</taxon>
    </lineage>
</organism>
<feature type="transmembrane region" description="Helical" evidence="1">
    <location>
        <begin position="49"/>
        <end position="69"/>
    </location>
</feature>
<dbReference type="AlphaFoldDB" id="A0A6C0F037"/>
<name>A0A6C0F037_9ZZZZ</name>
<evidence type="ECO:0000313" key="2">
    <source>
        <dbReference type="EMBL" id="QHT34033.1"/>
    </source>
</evidence>